<feature type="region of interest" description="Disordered" evidence="3">
    <location>
        <begin position="154"/>
        <end position="178"/>
    </location>
</feature>
<dbReference type="PANTHER" id="PTHR21683:SF3">
    <property type="entry name" value="CILIA AND FLAGELLA ASSOCIATED PROTEIN 100"/>
    <property type="match status" value="1"/>
</dbReference>
<dbReference type="EC" id="3.4.24.41" evidence="5"/>
<feature type="region of interest" description="Disordered" evidence="3">
    <location>
        <begin position="365"/>
        <end position="426"/>
    </location>
</feature>
<organism evidence="5 6">
    <name type="scientific">Ichthyophthirius multifiliis</name>
    <name type="common">White spot disease agent</name>
    <name type="synonym">Ich</name>
    <dbReference type="NCBI Taxonomy" id="5932"/>
    <lineage>
        <taxon>Eukaryota</taxon>
        <taxon>Sar</taxon>
        <taxon>Alveolata</taxon>
        <taxon>Ciliophora</taxon>
        <taxon>Intramacronucleata</taxon>
        <taxon>Oligohymenophorea</taxon>
        <taxon>Hymenostomatida</taxon>
        <taxon>Ophryoglenina</taxon>
        <taxon>Ichthyophthirius</taxon>
    </lineage>
</organism>
<evidence type="ECO:0000256" key="2">
    <source>
        <dbReference type="SAM" id="Coils"/>
    </source>
</evidence>
<gene>
    <name evidence="5" type="ORF">IMG5_155530</name>
</gene>
<evidence type="ECO:0000256" key="3">
    <source>
        <dbReference type="SAM" id="MobiDB-lite"/>
    </source>
</evidence>
<dbReference type="InParanoid" id="G0QZA6"/>
<dbReference type="Pfam" id="PF13863">
    <property type="entry name" value="DUF4200"/>
    <property type="match status" value="1"/>
</dbReference>
<dbReference type="GO" id="GO:0005856">
    <property type="term" value="C:cytoskeleton"/>
    <property type="evidence" value="ECO:0007669"/>
    <property type="project" value="UniProtKB-ARBA"/>
</dbReference>
<evidence type="ECO:0000313" key="6">
    <source>
        <dbReference type="Proteomes" id="UP000008983"/>
    </source>
</evidence>
<dbReference type="eggNOG" id="ENOG502QSDI">
    <property type="taxonomic scope" value="Eukaryota"/>
</dbReference>
<feature type="domain" description="DUF4200" evidence="4">
    <location>
        <begin position="15"/>
        <end position="129"/>
    </location>
</feature>
<dbReference type="EMBL" id="GL984143">
    <property type="protein sequence ID" value="EGR29446.1"/>
    <property type="molecule type" value="Genomic_DNA"/>
</dbReference>
<keyword evidence="5" id="KW-0378">Hydrolase</keyword>
<dbReference type="OMA" id="SSENWIL"/>
<feature type="compositionally biased region" description="Basic and acidic residues" evidence="3">
    <location>
        <begin position="154"/>
        <end position="170"/>
    </location>
</feature>
<dbReference type="RefSeq" id="XP_004030682.1">
    <property type="nucleotide sequence ID" value="XM_004030634.1"/>
</dbReference>
<proteinExistence type="predicted"/>
<dbReference type="AlphaFoldDB" id="G0QZA6"/>
<dbReference type="GO" id="GO:0016787">
    <property type="term" value="F:hydrolase activity"/>
    <property type="evidence" value="ECO:0007669"/>
    <property type="project" value="UniProtKB-KW"/>
</dbReference>
<dbReference type="PANTHER" id="PTHR21683">
    <property type="entry name" value="COILED-COIL DOMAIN-CONTAINING PROTEIN 42 LIKE-2-LIKE-RELATED"/>
    <property type="match status" value="1"/>
</dbReference>
<feature type="coiled-coil region" evidence="2">
    <location>
        <begin position="252"/>
        <end position="293"/>
    </location>
</feature>
<name>G0QZA6_ICHMU</name>
<reference evidence="5 6" key="1">
    <citation type="submission" date="2011-07" db="EMBL/GenBank/DDBJ databases">
        <authorList>
            <person name="Coyne R."/>
            <person name="Brami D."/>
            <person name="Johnson J."/>
            <person name="Hostetler J."/>
            <person name="Hannick L."/>
            <person name="Clark T."/>
            <person name="Cassidy-Hanley D."/>
            <person name="Inman J."/>
        </authorList>
    </citation>
    <scope>NUCLEOTIDE SEQUENCE [LARGE SCALE GENOMIC DNA]</scope>
    <source>
        <strain evidence="5 6">G5</strain>
    </source>
</reference>
<evidence type="ECO:0000313" key="5">
    <source>
        <dbReference type="EMBL" id="EGR29446.1"/>
    </source>
</evidence>
<feature type="coiled-coil region" evidence="2">
    <location>
        <begin position="53"/>
        <end position="91"/>
    </location>
</feature>
<dbReference type="OrthoDB" id="298534at2759"/>
<keyword evidence="1 2" id="KW-0175">Coiled coil</keyword>
<feature type="compositionally biased region" description="Basic and acidic residues" evidence="3">
    <location>
        <begin position="365"/>
        <end position="383"/>
    </location>
</feature>
<keyword evidence="6" id="KW-1185">Reference proteome</keyword>
<dbReference type="STRING" id="857967.G0QZA6"/>
<evidence type="ECO:0000256" key="1">
    <source>
        <dbReference type="ARBA" id="ARBA00023054"/>
    </source>
</evidence>
<sequence length="440" mass="53288">MDIKKRIHKRRQRVKKEMFLVSMTHGIIEDEIKRLKLISTEKDHALLLSEKQLKQDHENFQKYLEQNKQAKLEAEQKANNVMKEKKSKESDIKQINVRLGTLRQEKQQKDDYVAMCTQHKEFLEKLTPKEWLEKKEKDKLIYIEKKKKEWIAKQQKKSIESDDQNEKESKVAGGVKKNSKNIQINDSKDKHNLEHIFSSQFENDYKLDFELNYEMYFKQPNQLVDYFDDLERKNIFQIQNFQEDQSAFDEFKQQFEREKDFLNQKALVLKQNKINLQKQVDEQLIQIKELLARSEDNKVTINNDRPELRKNIMDLYQEFNSEINLHDVESKSTLDILAQYKYILYCIVFDIIKFQLKKKKAEKDRKFTQKEQKQKEQQEDEKKKVLKNKQKITQPTRKKEGRIDMTKSAPLTKQKKKEVKQVNNEEEEDKKYFLEKYQFI</sequence>
<evidence type="ECO:0000259" key="4">
    <source>
        <dbReference type="Pfam" id="PF13863"/>
    </source>
</evidence>
<dbReference type="InterPro" id="IPR025252">
    <property type="entry name" value="DUF4200"/>
</dbReference>
<dbReference type="InterPro" id="IPR051147">
    <property type="entry name" value="CFAP_domain-containing"/>
</dbReference>
<dbReference type="Proteomes" id="UP000008983">
    <property type="component" value="Unassembled WGS sequence"/>
</dbReference>
<protein>
    <submittedName>
        <fullName evidence="5">Leishmanolysin peptidase, putative</fullName>
        <ecNumber evidence="5">3.4.24.41</ecNumber>
    </submittedName>
</protein>
<dbReference type="GeneID" id="14905548"/>
<accession>G0QZA6</accession>